<keyword evidence="2" id="KW-0808">Transferase</keyword>
<gene>
    <name evidence="2" type="ORF">QE152_g26178</name>
</gene>
<comment type="caution">
    <text evidence="2">The sequence shown here is derived from an EMBL/GenBank/DDBJ whole genome shotgun (WGS) entry which is preliminary data.</text>
</comment>
<dbReference type="Proteomes" id="UP001458880">
    <property type="component" value="Unassembled WGS sequence"/>
</dbReference>
<dbReference type="SUPFAM" id="SSF56672">
    <property type="entry name" value="DNA/RNA polymerases"/>
    <property type="match status" value="1"/>
</dbReference>
<keyword evidence="2" id="KW-0548">Nucleotidyltransferase</keyword>
<dbReference type="Gene3D" id="3.30.70.270">
    <property type="match status" value="1"/>
</dbReference>
<organism evidence="2 3">
    <name type="scientific">Popillia japonica</name>
    <name type="common">Japanese beetle</name>
    <dbReference type="NCBI Taxonomy" id="7064"/>
    <lineage>
        <taxon>Eukaryota</taxon>
        <taxon>Metazoa</taxon>
        <taxon>Ecdysozoa</taxon>
        <taxon>Arthropoda</taxon>
        <taxon>Hexapoda</taxon>
        <taxon>Insecta</taxon>
        <taxon>Pterygota</taxon>
        <taxon>Neoptera</taxon>
        <taxon>Endopterygota</taxon>
        <taxon>Coleoptera</taxon>
        <taxon>Polyphaga</taxon>
        <taxon>Scarabaeiformia</taxon>
        <taxon>Scarabaeidae</taxon>
        <taxon>Rutelinae</taxon>
        <taxon>Popillia</taxon>
    </lineage>
</organism>
<evidence type="ECO:0000313" key="2">
    <source>
        <dbReference type="EMBL" id="KAK9710149.1"/>
    </source>
</evidence>
<dbReference type="EMBL" id="JASPKY010000297">
    <property type="protein sequence ID" value="KAK9710149.1"/>
    <property type="molecule type" value="Genomic_DNA"/>
</dbReference>
<dbReference type="Gene3D" id="3.10.10.10">
    <property type="entry name" value="HIV Type 1 Reverse Transcriptase, subunit A, domain 1"/>
    <property type="match status" value="1"/>
</dbReference>
<dbReference type="InterPro" id="IPR000477">
    <property type="entry name" value="RT_dom"/>
</dbReference>
<feature type="domain" description="Reverse transcriptase" evidence="1">
    <location>
        <begin position="3"/>
        <end position="171"/>
    </location>
</feature>
<reference evidence="2 3" key="1">
    <citation type="journal article" date="2024" name="BMC Genomics">
        <title>De novo assembly and annotation of Popillia japonica's genome with initial clues to its potential as an invasive pest.</title>
        <authorList>
            <person name="Cucini C."/>
            <person name="Boschi S."/>
            <person name="Funari R."/>
            <person name="Cardaioli E."/>
            <person name="Iannotti N."/>
            <person name="Marturano G."/>
            <person name="Paoli F."/>
            <person name="Bruttini M."/>
            <person name="Carapelli A."/>
            <person name="Frati F."/>
            <person name="Nardi F."/>
        </authorList>
    </citation>
    <scope>NUCLEOTIDE SEQUENCE [LARGE SCALE GENOMIC DNA]</scope>
    <source>
        <strain evidence="2">DMR45628</strain>
    </source>
</reference>
<protein>
    <submittedName>
        <fullName evidence="2">Reverse transcriptase (RNA-dependent DNA polymerase)</fullName>
    </submittedName>
</protein>
<proteinExistence type="predicted"/>
<accession>A0AAW1JZX8</accession>
<dbReference type="Pfam" id="PF00078">
    <property type="entry name" value="RVT_1"/>
    <property type="match status" value="1"/>
</dbReference>
<evidence type="ECO:0000313" key="3">
    <source>
        <dbReference type="Proteomes" id="UP001458880"/>
    </source>
</evidence>
<dbReference type="PANTHER" id="PTHR37984">
    <property type="entry name" value="PROTEIN CBG26694"/>
    <property type="match status" value="1"/>
</dbReference>
<dbReference type="GO" id="GO:0003964">
    <property type="term" value="F:RNA-directed DNA polymerase activity"/>
    <property type="evidence" value="ECO:0007669"/>
    <property type="project" value="UniProtKB-KW"/>
</dbReference>
<dbReference type="AlphaFoldDB" id="A0AAW1JZX8"/>
<dbReference type="PANTHER" id="PTHR37984:SF11">
    <property type="entry name" value="INTEGRASE CATALYTIC DOMAIN-CONTAINING PROTEIN"/>
    <property type="match status" value="1"/>
</dbReference>
<keyword evidence="3" id="KW-1185">Reference proteome</keyword>
<dbReference type="InterPro" id="IPR043128">
    <property type="entry name" value="Rev_trsase/Diguanyl_cyclase"/>
</dbReference>
<dbReference type="PROSITE" id="PS50878">
    <property type="entry name" value="RT_POL"/>
    <property type="match status" value="1"/>
</dbReference>
<dbReference type="InterPro" id="IPR043502">
    <property type="entry name" value="DNA/RNA_pol_sf"/>
</dbReference>
<sequence>MEEDIIEKASGPTPWVSPIVIVPKSHNKEEIRICVDMRAANTAIKRTRHVTPTTDDIIAELNGAAVFSKIDLKNGYHQIVLSEQSRTITTFATHMGLFRYKRLSFGINTAAEIFQDTIRQTLQGIPQVINISDDILIYGKTPEEHNANLLRVLDVLKNQQLTINLSRKINS</sequence>
<keyword evidence="2" id="KW-0695">RNA-directed DNA polymerase</keyword>
<name>A0AAW1JZX8_POPJA</name>
<evidence type="ECO:0000259" key="1">
    <source>
        <dbReference type="PROSITE" id="PS50878"/>
    </source>
</evidence>
<dbReference type="InterPro" id="IPR050951">
    <property type="entry name" value="Retrovirus_Pol_polyprotein"/>
</dbReference>
<dbReference type="CDD" id="cd01647">
    <property type="entry name" value="RT_LTR"/>
    <property type="match status" value="1"/>
</dbReference>